<reference evidence="3" key="1">
    <citation type="journal article" date="2020" name="mSystems">
        <title>Genome- and Community-Level Interaction Insights into Carbon Utilization and Element Cycling Functions of Hydrothermarchaeota in Hydrothermal Sediment.</title>
        <authorList>
            <person name="Zhou Z."/>
            <person name="Liu Y."/>
            <person name="Xu W."/>
            <person name="Pan J."/>
            <person name="Luo Z.H."/>
            <person name="Li M."/>
        </authorList>
    </citation>
    <scope>NUCLEOTIDE SEQUENCE [LARGE SCALE GENOMIC DNA]</scope>
    <source>
        <strain evidence="3">HyVt-345</strain>
    </source>
</reference>
<dbReference type="InterPro" id="IPR006674">
    <property type="entry name" value="HD_domain"/>
</dbReference>
<dbReference type="InterPro" id="IPR006261">
    <property type="entry name" value="dGTPase"/>
</dbReference>
<dbReference type="SMART" id="SM00471">
    <property type="entry name" value="HDc"/>
    <property type="match status" value="1"/>
</dbReference>
<evidence type="ECO:0000256" key="1">
    <source>
        <dbReference type="ARBA" id="ARBA00022801"/>
    </source>
</evidence>
<gene>
    <name evidence="3" type="primary">dgt</name>
    <name evidence="3" type="ORF">ENH87_05895</name>
</gene>
<dbReference type="InterPro" id="IPR023293">
    <property type="entry name" value="dGTP_triP_hydro_central_sf"/>
</dbReference>
<dbReference type="PANTHER" id="PTHR11373">
    <property type="entry name" value="DEOXYNUCLEOSIDE TRIPHOSPHATE TRIPHOSPHOHYDROLASE"/>
    <property type="match status" value="1"/>
</dbReference>
<dbReference type="NCBIfam" id="TIGR01353">
    <property type="entry name" value="dGTP_triPase"/>
    <property type="match status" value="1"/>
</dbReference>
<dbReference type="Gene3D" id="1.10.3410.10">
    <property type="entry name" value="putative deoxyguanosinetriphosphate triphosphohydrolase like domain"/>
    <property type="match status" value="1"/>
</dbReference>
<dbReference type="SUPFAM" id="SSF109604">
    <property type="entry name" value="HD-domain/PDEase-like"/>
    <property type="match status" value="1"/>
</dbReference>
<evidence type="ECO:0000259" key="2">
    <source>
        <dbReference type="SMART" id="SM00471"/>
    </source>
</evidence>
<protein>
    <submittedName>
        <fullName evidence="3">DNTP triphosphohydrolase</fullName>
    </submittedName>
</protein>
<dbReference type="PANTHER" id="PTHR11373:SF32">
    <property type="entry name" value="DEOXYGUANOSINETRIPHOSPHATE TRIPHOSPHOHYDROLASE"/>
    <property type="match status" value="1"/>
</dbReference>
<dbReference type="Pfam" id="PF01966">
    <property type="entry name" value="HD"/>
    <property type="match status" value="1"/>
</dbReference>
<dbReference type="EMBL" id="DRGL01000023">
    <property type="protein sequence ID" value="HEA20433.1"/>
    <property type="molecule type" value="Genomic_DNA"/>
</dbReference>
<dbReference type="InterPro" id="IPR027432">
    <property type="entry name" value="dGTP_triphosphohydrolase_C"/>
</dbReference>
<dbReference type="Gene3D" id="1.10.3210.10">
    <property type="entry name" value="Hypothetical protein af1432"/>
    <property type="match status" value="1"/>
</dbReference>
<dbReference type="AlphaFoldDB" id="A0A831VQA1"/>
<proteinExistence type="predicted"/>
<comment type="caution">
    <text evidence="3">The sequence shown here is derived from an EMBL/GenBank/DDBJ whole genome shotgun (WGS) entry which is preliminary data.</text>
</comment>
<dbReference type="GO" id="GO:0006203">
    <property type="term" value="P:dGTP catabolic process"/>
    <property type="evidence" value="ECO:0007669"/>
    <property type="project" value="TreeGrafter"/>
</dbReference>
<dbReference type="GO" id="GO:0008832">
    <property type="term" value="F:dGTPase activity"/>
    <property type="evidence" value="ECO:0007669"/>
    <property type="project" value="TreeGrafter"/>
</dbReference>
<accession>A0A831VQA1</accession>
<organism evidence="3">
    <name type="scientific">Pricia antarctica</name>
    <dbReference type="NCBI Taxonomy" id="641691"/>
    <lineage>
        <taxon>Bacteria</taxon>
        <taxon>Pseudomonadati</taxon>
        <taxon>Bacteroidota</taxon>
        <taxon>Flavobacteriia</taxon>
        <taxon>Flavobacteriales</taxon>
        <taxon>Flavobacteriaceae</taxon>
        <taxon>Pricia</taxon>
    </lineage>
</organism>
<name>A0A831VQA1_9FLAO</name>
<evidence type="ECO:0000313" key="3">
    <source>
        <dbReference type="EMBL" id="HEA20433.1"/>
    </source>
</evidence>
<dbReference type="Proteomes" id="UP000886191">
    <property type="component" value="Unassembled WGS sequence"/>
</dbReference>
<feature type="domain" description="HD/PDEase" evidence="2">
    <location>
        <begin position="60"/>
        <end position="266"/>
    </location>
</feature>
<sequence>MNWSVLLSLKRYGDKNKRLRKEQDDTRLGFEVDYDRIIFSAAFRSLQDKTQVIPLSKTDFVHTRLTHSLEVSVVGRSLGRIAGKKILEKHPHLKDSLGYRFNDFGAIVAAAALAHDIGNPPFGHSGEKAIGEFFKNGMGQKYRTFLSDVEYQDIIDFEGNANGFRLLTQSRDGVEGGLRLSYATIGAFMKYPKESLPKKPTQHIADKKFGFFQSGKEDFEEIASTLELSSRNNNSEISYARHPLTYLVEAADDICYTIIDFEDGINLGLISEDYALEYLIKLVREKINTKKYNALSFQEDRLSYLRALAINTLITDAAATFDANEEKILNGTFDTSLLEKSKFKAQIEDIIALSIEKIYNSNEVIEKEIAGYRIISDILEVYTSALIRKKEHKASNYDTLILQTLPELYKNTETSVYEILLNACCFIASLSDSAAVHIHNKIMGKSL</sequence>
<keyword evidence="1" id="KW-0378">Hydrolase</keyword>
<dbReference type="InterPro" id="IPR003607">
    <property type="entry name" value="HD/PDEase_dom"/>
</dbReference>
<dbReference type="Gene3D" id="1.10.3550.10">
    <property type="entry name" value="eoxyguanosinetriphosphate triphosphohydrolase domain-like"/>
    <property type="match status" value="1"/>
</dbReference>
<dbReference type="InterPro" id="IPR050135">
    <property type="entry name" value="dGTPase-like"/>
</dbReference>